<keyword evidence="3" id="KW-0133">Cell shape</keyword>
<sequence length="275" mass="30318">MQQIINFVLRNKTSLLFLLLFVISLALTIQSHSYHKSKFINSANFITGGVYEGASGISDYFGLKTQNEILVEENNRLRSQLLNSSDSTSSSYASVDSVSYNGRYKIQSAKIINNNYASSKNYLTINKGEKVGIKEDMGVITSKGIVGIIDNTSNGYARILSILNTKSRINAQLKSSNHIGSLIWNGKSSQKVQLNDISKFAPVKEGDTIVTGGQSSIFPQGIPIGVIDEFVLDVSGDTYTVEINLFNDMTNLSHVYVIENLDAEEIKRLENPIDE</sequence>
<evidence type="ECO:0000256" key="2">
    <source>
        <dbReference type="ARBA" id="ARBA00013855"/>
    </source>
</evidence>
<dbReference type="Gene3D" id="2.40.10.340">
    <property type="entry name" value="Rod shape-determining protein MreC, domain 1"/>
    <property type="match status" value="1"/>
</dbReference>
<name>A0ABT0HBS2_9FLAO</name>
<evidence type="ECO:0000256" key="1">
    <source>
        <dbReference type="ARBA" id="ARBA00009369"/>
    </source>
</evidence>
<accession>A0ABT0HBS2</accession>
<dbReference type="Pfam" id="PF04085">
    <property type="entry name" value="MreC"/>
    <property type="match status" value="1"/>
</dbReference>
<comment type="similarity">
    <text evidence="1">Belongs to the MreC family.</text>
</comment>
<dbReference type="Proteomes" id="UP001203687">
    <property type="component" value="Unassembled WGS sequence"/>
</dbReference>
<evidence type="ECO:0000313" key="6">
    <source>
        <dbReference type="EMBL" id="MCK8481297.1"/>
    </source>
</evidence>
<dbReference type="EMBL" id="JALPQF010000011">
    <property type="protein sequence ID" value="MCK8481297.1"/>
    <property type="molecule type" value="Genomic_DNA"/>
</dbReference>
<reference evidence="6" key="1">
    <citation type="submission" date="2022-04" db="EMBL/GenBank/DDBJ databases">
        <authorList>
            <person name="Ren T."/>
        </authorList>
    </citation>
    <scope>NUCLEOTIDE SEQUENCE</scope>
    <source>
        <strain evidence="6">F63249</strain>
    </source>
</reference>
<comment type="caution">
    <text evidence="6">The sequence shown here is derived from an EMBL/GenBank/DDBJ whole genome shotgun (WGS) entry which is preliminary data.</text>
</comment>
<protein>
    <recommendedName>
        <fullName evidence="2">Cell shape-determining protein MreC</fullName>
    </recommendedName>
    <alternativeName>
        <fullName evidence="4">Cell shape protein MreC</fullName>
    </alternativeName>
</protein>
<dbReference type="NCBIfam" id="NF010532">
    <property type="entry name" value="PRK13922.9-3"/>
    <property type="match status" value="1"/>
</dbReference>
<evidence type="ECO:0000256" key="3">
    <source>
        <dbReference type="ARBA" id="ARBA00022960"/>
    </source>
</evidence>
<proteinExistence type="inferred from homology"/>
<dbReference type="InterPro" id="IPR042175">
    <property type="entry name" value="Cell/Rod_MreC_2"/>
</dbReference>
<dbReference type="InterPro" id="IPR007221">
    <property type="entry name" value="MreC"/>
</dbReference>
<gene>
    <name evidence="6" type="primary">mreC</name>
    <name evidence="6" type="ORF">MUY34_11725</name>
</gene>
<dbReference type="Gene3D" id="2.40.10.350">
    <property type="entry name" value="Rod shape-determining protein MreC, domain 2"/>
    <property type="match status" value="1"/>
</dbReference>
<evidence type="ECO:0000313" key="7">
    <source>
        <dbReference type="Proteomes" id="UP001203687"/>
    </source>
</evidence>
<dbReference type="PANTHER" id="PTHR34138">
    <property type="entry name" value="CELL SHAPE-DETERMINING PROTEIN MREC"/>
    <property type="match status" value="1"/>
</dbReference>
<dbReference type="InterPro" id="IPR055342">
    <property type="entry name" value="MreC_beta-barrel_core"/>
</dbReference>
<evidence type="ECO:0000256" key="4">
    <source>
        <dbReference type="ARBA" id="ARBA00032089"/>
    </source>
</evidence>
<feature type="domain" description="Rod shape-determining protein MreC beta-barrel core" evidence="5">
    <location>
        <begin position="111"/>
        <end position="259"/>
    </location>
</feature>
<dbReference type="PANTHER" id="PTHR34138:SF1">
    <property type="entry name" value="CELL SHAPE-DETERMINING PROTEIN MREC"/>
    <property type="match status" value="1"/>
</dbReference>
<keyword evidence="7" id="KW-1185">Reference proteome</keyword>
<organism evidence="6 7">
    <name type="scientific">Psychroserpens algicola</name>
    <dbReference type="NCBI Taxonomy" id="1719034"/>
    <lineage>
        <taxon>Bacteria</taxon>
        <taxon>Pseudomonadati</taxon>
        <taxon>Bacteroidota</taxon>
        <taxon>Flavobacteriia</taxon>
        <taxon>Flavobacteriales</taxon>
        <taxon>Flavobacteriaceae</taxon>
        <taxon>Psychroserpens</taxon>
    </lineage>
</organism>
<dbReference type="InterPro" id="IPR042177">
    <property type="entry name" value="Cell/Rod_1"/>
</dbReference>
<evidence type="ECO:0000259" key="5">
    <source>
        <dbReference type="Pfam" id="PF04085"/>
    </source>
</evidence>
<dbReference type="RefSeq" id="WP_204346768.1">
    <property type="nucleotide sequence ID" value="NZ_JACNMJ010000008.1"/>
</dbReference>